<name>A0ABD2J7J5_HETSC</name>
<sequence>MAIIAPFVNLSPIALLLLIAIFKPCSSLVCKRGYTNHGIDEKASNKECESGATHCFSVICMEQNFTSTALLTWGCTDEADKNVCEEFFVNASNNALRSTKQRCECQIGDQGKDMANEHVKLPEAEKPGPIPTIPPSALNKSIMCKIGTYHGNGYGTTVASECQGGEHCYAVSCVSGSDKISIFGCHSDTECEPLRKFIAYGQDCQCRFGPKGEKMSNVYYDLPKYVPKIAIDIVFSELPIPTGYSTRANAYLLVAFSSIAIGFLTKFLLRAMVRVHE</sequence>
<comment type="caution">
    <text evidence="3">The sequence shown here is derived from an EMBL/GenBank/DDBJ whole genome shotgun (WGS) entry which is preliminary data.</text>
</comment>
<organism evidence="3 4">
    <name type="scientific">Heterodera schachtii</name>
    <name type="common">Sugarbeet cyst nematode worm</name>
    <name type="synonym">Tylenchus schachtii</name>
    <dbReference type="NCBI Taxonomy" id="97005"/>
    <lineage>
        <taxon>Eukaryota</taxon>
        <taxon>Metazoa</taxon>
        <taxon>Ecdysozoa</taxon>
        <taxon>Nematoda</taxon>
        <taxon>Chromadorea</taxon>
        <taxon>Rhabditida</taxon>
        <taxon>Tylenchina</taxon>
        <taxon>Tylenchomorpha</taxon>
        <taxon>Tylenchoidea</taxon>
        <taxon>Heteroderidae</taxon>
        <taxon>Heteroderinae</taxon>
        <taxon>Heterodera</taxon>
    </lineage>
</organism>
<keyword evidence="1" id="KW-0472">Membrane</keyword>
<proteinExistence type="predicted"/>
<feature type="transmembrane region" description="Helical" evidence="1">
    <location>
        <begin position="250"/>
        <end position="269"/>
    </location>
</feature>
<keyword evidence="1" id="KW-0812">Transmembrane</keyword>
<keyword evidence="2" id="KW-0732">Signal</keyword>
<keyword evidence="4" id="KW-1185">Reference proteome</keyword>
<protein>
    <submittedName>
        <fullName evidence="3">Uncharacterized protein</fullName>
    </submittedName>
</protein>
<keyword evidence="1" id="KW-1133">Transmembrane helix</keyword>
<evidence type="ECO:0000256" key="1">
    <source>
        <dbReference type="SAM" id="Phobius"/>
    </source>
</evidence>
<feature type="signal peptide" evidence="2">
    <location>
        <begin position="1"/>
        <end position="27"/>
    </location>
</feature>
<evidence type="ECO:0000313" key="4">
    <source>
        <dbReference type="Proteomes" id="UP001620645"/>
    </source>
</evidence>
<dbReference type="Proteomes" id="UP001620645">
    <property type="component" value="Unassembled WGS sequence"/>
</dbReference>
<dbReference type="EMBL" id="JBICCN010000196">
    <property type="protein sequence ID" value="KAL3086571.1"/>
    <property type="molecule type" value="Genomic_DNA"/>
</dbReference>
<dbReference type="AlphaFoldDB" id="A0ABD2J7J5"/>
<evidence type="ECO:0000256" key="2">
    <source>
        <dbReference type="SAM" id="SignalP"/>
    </source>
</evidence>
<reference evidence="3 4" key="1">
    <citation type="submission" date="2024-10" db="EMBL/GenBank/DDBJ databases">
        <authorList>
            <person name="Kim D."/>
        </authorList>
    </citation>
    <scope>NUCLEOTIDE SEQUENCE [LARGE SCALE GENOMIC DNA]</scope>
    <source>
        <strain evidence="3">Taebaek</strain>
    </source>
</reference>
<feature type="chain" id="PRO_5044834726" evidence="2">
    <location>
        <begin position="28"/>
        <end position="277"/>
    </location>
</feature>
<gene>
    <name evidence="3" type="ORF">niasHS_008091</name>
</gene>
<evidence type="ECO:0000313" key="3">
    <source>
        <dbReference type="EMBL" id="KAL3086571.1"/>
    </source>
</evidence>
<accession>A0ABD2J7J5</accession>